<keyword evidence="2 6" id="KW-0812">Transmembrane</keyword>
<dbReference type="InterPro" id="IPR001182">
    <property type="entry name" value="FtsW/RodA"/>
</dbReference>
<evidence type="ECO:0000256" key="2">
    <source>
        <dbReference type="ARBA" id="ARBA00022692"/>
    </source>
</evidence>
<dbReference type="KEGG" id="pmet:G4Y79_18315"/>
<dbReference type="GO" id="GO:0051301">
    <property type="term" value="P:cell division"/>
    <property type="evidence" value="ECO:0007669"/>
    <property type="project" value="InterPro"/>
</dbReference>
<feature type="transmembrane region" description="Helical" evidence="6">
    <location>
        <begin position="345"/>
        <end position="368"/>
    </location>
</feature>
<evidence type="ECO:0000256" key="3">
    <source>
        <dbReference type="ARBA" id="ARBA00022960"/>
    </source>
</evidence>
<keyword evidence="3" id="KW-0133">Cell shape</keyword>
<keyword evidence="5 6" id="KW-0472">Membrane</keyword>
<dbReference type="EMBL" id="CP062983">
    <property type="protein sequence ID" value="QPC81629.1"/>
    <property type="molecule type" value="Genomic_DNA"/>
</dbReference>
<reference evidence="7 8" key="1">
    <citation type="submission" date="2020-02" db="EMBL/GenBank/DDBJ databases">
        <authorList>
            <person name="Zheng R.K."/>
            <person name="Sun C.M."/>
        </authorList>
    </citation>
    <scope>NUCLEOTIDE SEQUENCE [LARGE SCALE GENOMIC DNA]</scope>
    <source>
        <strain evidence="8">rifampicinis</strain>
    </source>
</reference>
<name>A0A7S8IDR7_9CHLR</name>
<evidence type="ECO:0000256" key="4">
    <source>
        <dbReference type="ARBA" id="ARBA00022989"/>
    </source>
</evidence>
<evidence type="ECO:0000256" key="5">
    <source>
        <dbReference type="ARBA" id="ARBA00023136"/>
    </source>
</evidence>
<feature type="transmembrane region" description="Helical" evidence="6">
    <location>
        <begin position="185"/>
        <end position="203"/>
    </location>
</feature>
<organism evidence="7 8">
    <name type="scientific">Phototrophicus methaneseepsis</name>
    <dbReference type="NCBI Taxonomy" id="2710758"/>
    <lineage>
        <taxon>Bacteria</taxon>
        <taxon>Bacillati</taxon>
        <taxon>Chloroflexota</taxon>
        <taxon>Candidatus Thermofontia</taxon>
        <taxon>Phototrophicales</taxon>
        <taxon>Phototrophicaceae</taxon>
        <taxon>Phototrophicus</taxon>
    </lineage>
</organism>
<evidence type="ECO:0000256" key="1">
    <source>
        <dbReference type="ARBA" id="ARBA00004141"/>
    </source>
</evidence>
<feature type="transmembrane region" description="Helical" evidence="6">
    <location>
        <begin position="76"/>
        <end position="94"/>
    </location>
</feature>
<accession>A0A7S8IDR7</accession>
<feature type="transmembrane region" description="Helical" evidence="6">
    <location>
        <begin position="145"/>
        <end position="173"/>
    </location>
</feature>
<keyword evidence="8" id="KW-1185">Reference proteome</keyword>
<evidence type="ECO:0000313" key="8">
    <source>
        <dbReference type="Proteomes" id="UP000594468"/>
    </source>
</evidence>
<feature type="transmembrane region" description="Helical" evidence="6">
    <location>
        <begin position="50"/>
        <end position="70"/>
    </location>
</feature>
<feature type="transmembrane region" description="Helical" evidence="6">
    <location>
        <begin position="279"/>
        <end position="299"/>
    </location>
</feature>
<dbReference type="GO" id="GO:0015648">
    <property type="term" value="F:lipid-linked peptidoglycan transporter activity"/>
    <property type="evidence" value="ECO:0007669"/>
    <property type="project" value="TreeGrafter"/>
</dbReference>
<evidence type="ECO:0000313" key="7">
    <source>
        <dbReference type="EMBL" id="QPC81629.1"/>
    </source>
</evidence>
<feature type="transmembrane region" description="Helical" evidence="6">
    <location>
        <begin position="15"/>
        <end position="38"/>
    </location>
</feature>
<evidence type="ECO:0000256" key="6">
    <source>
        <dbReference type="SAM" id="Phobius"/>
    </source>
</evidence>
<protein>
    <submittedName>
        <fullName evidence="7">Rod shape-determining protein RodA</fullName>
    </submittedName>
</protein>
<dbReference type="GO" id="GO:0008360">
    <property type="term" value="P:regulation of cell shape"/>
    <property type="evidence" value="ECO:0007669"/>
    <property type="project" value="UniProtKB-KW"/>
</dbReference>
<comment type="subcellular location">
    <subcellularLocation>
        <location evidence="1">Membrane</location>
        <topology evidence="1">Multi-pass membrane protein</topology>
    </subcellularLocation>
</comment>
<dbReference type="GO" id="GO:0032153">
    <property type="term" value="C:cell division site"/>
    <property type="evidence" value="ECO:0007669"/>
    <property type="project" value="TreeGrafter"/>
</dbReference>
<dbReference type="Proteomes" id="UP000594468">
    <property type="component" value="Chromosome"/>
</dbReference>
<dbReference type="RefSeq" id="WP_195169700.1">
    <property type="nucleotide sequence ID" value="NZ_CP062983.1"/>
</dbReference>
<dbReference type="PANTHER" id="PTHR30474:SF14">
    <property type="entry name" value="CELL CYCLE PROTEIN"/>
    <property type="match status" value="1"/>
</dbReference>
<dbReference type="AlphaFoldDB" id="A0A7S8IDR7"/>
<dbReference type="GO" id="GO:0005886">
    <property type="term" value="C:plasma membrane"/>
    <property type="evidence" value="ECO:0007669"/>
    <property type="project" value="TreeGrafter"/>
</dbReference>
<gene>
    <name evidence="7" type="ORF">G4Y79_18315</name>
</gene>
<proteinExistence type="predicted"/>
<dbReference type="Pfam" id="PF01098">
    <property type="entry name" value="FTSW_RODA_SPOVE"/>
    <property type="match status" value="1"/>
</dbReference>
<feature type="transmembrane region" description="Helical" evidence="6">
    <location>
        <begin position="311"/>
        <end position="333"/>
    </location>
</feature>
<keyword evidence="4 6" id="KW-1133">Transmembrane helix</keyword>
<dbReference type="PANTHER" id="PTHR30474">
    <property type="entry name" value="CELL CYCLE PROTEIN"/>
    <property type="match status" value="1"/>
</dbReference>
<sequence length="375" mass="40927">MNQETNIFQRFDYSLFAATMLLIVFGILMIASATQGAVDPDLISRVPDQINFAIISVVAVFLLTVIDYRMLGGLHIWLYVIMIILLLMVEFLGVEGDAGAQRWINLGIRIQPSEIGKIIIIVTLSNFYANNYTKMESFGTVIKSLIHLAVPTALIFLQPDLGTTIVFGVIWFAISWGAGIRLRHVALLGTVVAIVVPLGFSKLEDYQVARFTTFICIAIDGCQNDEAVQEARYNIDQAIISIGSGGLFGKGYTVGSQNAGRFLRVRHTDFIFSVIAHEFGFAGAVATMCLLGFVVFRILKGARYASDPLGSLICYGVAGMIFFQTVVSIGMNLSLMPVTGLTLPFVSSGGTSLLFTMIGIGLVQSVIVRRKRLQI</sequence>